<dbReference type="Proteomes" id="UP000472267">
    <property type="component" value="Unassembled WGS sequence"/>
</dbReference>
<feature type="domain" description="Kinesin motor" evidence="9">
    <location>
        <begin position="277"/>
        <end position="515"/>
    </location>
</feature>
<evidence type="ECO:0000256" key="2">
    <source>
        <dbReference type="ARBA" id="ARBA00022701"/>
    </source>
</evidence>
<evidence type="ECO:0000256" key="5">
    <source>
        <dbReference type="ARBA" id="ARBA00023175"/>
    </source>
</evidence>
<evidence type="ECO:0000256" key="4">
    <source>
        <dbReference type="ARBA" id="ARBA00022840"/>
    </source>
</evidence>
<feature type="region of interest" description="Disordered" evidence="8">
    <location>
        <begin position="207"/>
        <end position="227"/>
    </location>
</feature>
<organism evidence="10 11">
    <name type="scientific">Salarias fasciatus</name>
    <name type="common">Jewelled blenny</name>
    <name type="synonym">Blennius fasciatus</name>
    <dbReference type="NCBI Taxonomy" id="181472"/>
    <lineage>
        <taxon>Eukaryota</taxon>
        <taxon>Metazoa</taxon>
        <taxon>Chordata</taxon>
        <taxon>Craniata</taxon>
        <taxon>Vertebrata</taxon>
        <taxon>Euteleostomi</taxon>
        <taxon>Actinopterygii</taxon>
        <taxon>Neopterygii</taxon>
        <taxon>Teleostei</taxon>
        <taxon>Neoteleostei</taxon>
        <taxon>Acanthomorphata</taxon>
        <taxon>Ovalentaria</taxon>
        <taxon>Blenniimorphae</taxon>
        <taxon>Blenniiformes</taxon>
        <taxon>Blennioidei</taxon>
        <taxon>Blenniidae</taxon>
        <taxon>Salariinae</taxon>
        <taxon>Salarias</taxon>
    </lineage>
</organism>
<dbReference type="Gene3D" id="3.40.850.10">
    <property type="entry name" value="Kinesin motor domain"/>
    <property type="match status" value="1"/>
</dbReference>
<accession>A0A672FVP4</accession>
<keyword evidence="6" id="KW-0206">Cytoskeleton</keyword>
<comment type="similarity">
    <text evidence="7">Belongs to the TRAFAC class myosin-kinesin ATPase superfamily. Kinesin family.</text>
</comment>
<keyword evidence="2" id="KW-0493">Microtubule</keyword>
<feature type="binding site" evidence="7">
    <location>
        <begin position="293"/>
        <end position="300"/>
    </location>
    <ligand>
        <name>ATP</name>
        <dbReference type="ChEBI" id="CHEBI:30616"/>
    </ligand>
</feature>
<dbReference type="PRINTS" id="PR00380">
    <property type="entry name" value="KINESINHEAVY"/>
</dbReference>
<name>A0A672FVP4_SALFA</name>
<dbReference type="InterPro" id="IPR027417">
    <property type="entry name" value="P-loop_NTPase"/>
</dbReference>
<feature type="compositionally biased region" description="Basic and acidic residues" evidence="8">
    <location>
        <begin position="217"/>
        <end position="227"/>
    </location>
</feature>
<dbReference type="Ensembl" id="ENSSFAT00005010528.1">
    <property type="protein sequence ID" value="ENSSFAP00005010072.1"/>
    <property type="gene ID" value="ENSSFAG00005005725.1"/>
</dbReference>
<keyword evidence="5 7" id="KW-0505">Motor protein</keyword>
<dbReference type="SMART" id="SM00129">
    <property type="entry name" value="KISc"/>
    <property type="match status" value="1"/>
</dbReference>
<proteinExistence type="inferred from homology"/>
<keyword evidence="4 7" id="KW-0067">ATP-binding</keyword>
<dbReference type="OMA" id="CENRHRV"/>
<dbReference type="GO" id="GO:0005524">
    <property type="term" value="F:ATP binding"/>
    <property type="evidence" value="ECO:0007669"/>
    <property type="project" value="UniProtKB-UniRule"/>
</dbReference>
<protein>
    <recommendedName>
        <fullName evidence="9">Kinesin motor domain-containing protein</fullName>
    </recommendedName>
</protein>
<dbReference type="GO" id="GO:0003777">
    <property type="term" value="F:microtubule motor activity"/>
    <property type="evidence" value="ECO:0007669"/>
    <property type="project" value="InterPro"/>
</dbReference>
<dbReference type="PANTHER" id="PTHR47972">
    <property type="entry name" value="KINESIN-LIKE PROTEIN KLP-3"/>
    <property type="match status" value="1"/>
</dbReference>
<dbReference type="GO" id="GO:0008017">
    <property type="term" value="F:microtubule binding"/>
    <property type="evidence" value="ECO:0007669"/>
    <property type="project" value="InterPro"/>
</dbReference>
<comment type="subcellular location">
    <subcellularLocation>
        <location evidence="1">Cytoplasm</location>
        <location evidence="1">Cytoskeleton</location>
    </subcellularLocation>
</comment>
<dbReference type="InterPro" id="IPR036961">
    <property type="entry name" value="Kinesin_motor_dom_sf"/>
</dbReference>
<evidence type="ECO:0000256" key="3">
    <source>
        <dbReference type="ARBA" id="ARBA00022741"/>
    </source>
</evidence>
<evidence type="ECO:0000259" key="9">
    <source>
        <dbReference type="PROSITE" id="PS50067"/>
    </source>
</evidence>
<reference evidence="10" key="1">
    <citation type="submission" date="2025-08" db="UniProtKB">
        <authorList>
            <consortium name="Ensembl"/>
        </authorList>
    </citation>
    <scope>IDENTIFICATION</scope>
</reference>
<sequence>AKPQTADTVIGTRPVGGAGAATVAVGPSRGVVKPSVASTAAKGANMKPPAASTAPQTGGSGAPRRHARDLKRKVSDMEDKIRNHQTRVKSVNQENEVLKGSVAHSQIKELGMEEELKKLKSQIIECCFFSSHFSDDETELEKVSCDKSCLEKELCHLEKALRDSRETELQALTVRLAAAGVGVPQVKGQQTNGCFLCPDEAVRAGVHAGPPAGDTSVPHRRDGRNSEELQLQLRPSVWAGGFTAGGERLPPALRSSPAEREADWSPSPLVSDEIWLLVQSALDGYDVCCFASGQTGSGKTFSVEGEEFDDNRGRIPRAVQQIFRAAEKLGARGREVDLLCTGKASQRPEHQIRETANNEVTISSLSYRTVSTEDEVLGLIALAKHNPATAQNDRSSRSRSVVQLDIEGVNAGREVKCESTLCLVELAGSEHRSQGERFKEMTAINGSLSNLSIVISALANKESHIPYRKSKLTHLLQGCLGGNGMTLMFVNVAPEPDSFGESLDSLRFSSEVGEPGEEDFHDATVDVNQC</sequence>
<dbReference type="GO" id="GO:0007018">
    <property type="term" value="P:microtubule-based movement"/>
    <property type="evidence" value="ECO:0007669"/>
    <property type="project" value="InterPro"/>
</dbReference>
<dbReference type="InParanoid" id="A0A672FVP4"/>
<evidence type="ECO:0000313" key="10">
    <source>
        <dbReference type="Ensembl" id="ENSSFAP00005010072.1"/>
    </source>
</evidence>
<dbReference type="SUPFAM" id="SSF52540">
    <property type="entry name" value="P-loop containing nucleoside triphosphate hydrolases"/>
    <property type="match status" value="1"/>
</dbReference>
<keyword evidence="3 7" id="KW-0547">Nucleotide-binding</keyword>
<feature type="region of interest" description="Disordered" evidence="8">
    <location>
        <begin position="38"/>
        <end position="76"/>
    </location>
</feature>
<evidence type="ECO:0000256" key="7">
    <source>
        <dbReference type="PROSITE-ProRule" id="PRU00283"/>
    </source>
</evidence>
<reference evidence="10" key="2">
    <citation type="submission" date="2025-09" db="UniProtKB">
        <authorList>
            <consortium name="Ensembl"/>
        </authorList>
    </citation>
    <scope>IDENTIFICATION</scope>
</reference>
<keyword evidence="11" id="KW-1185">Reference proteome</keyword>
<evidence type="ECO:0000256" key="6">
    <source>
        <dbReference type="ARBA" id="ARBA00023212"/>
    </source>
</evidence>
<evidence type="ECO:0000256" key="8">
    <source>
        <dbReference type="SAM" id="MobiDB-lite"/>
    </source>
</evidence>
<evidence type="ECO:0000313" key="11">
    <source>
        <dbReference type="Proteomes" id="UP000472267"/>
    </source>
</evidence>
<dbReference type="AlphaFoldDB" id="A0A672FVP4"/>
<dbReference type="PANTHER" id="PTHR47972:SF45">
    <property type="entry name" value="PROTEIN CLARET SEGREGATIONAL"/>
    <property type="match status" value="1"/>
</dbReference>
<dbReference type="PROSITE" id="PS50067">
    <property type="entry name" value="KINESIN_MOTOR_2"/>
    <property type="match status" value="1"/>
</dbReference>
<evidence type="ECO:0000256" key="1">
    <source>
        <dbReference type="ARBA" id="ARBA00004245"/>
    </source>
</evidence>
<dbReference type="GO" id="GO:0005874">
    <property type="term" value="C:microtubule"/>
    <property type="evidence" value="ECO:0007669"/>
    <property type="project" value="UniProtKB-KW"/>
</dbReference>
<dbReference type="InterPro" id="IPR001752">
    <property type="entry name" value="Kinesin_motor_dom"/>
</dbReference>
<keyword evidence="6" id="KW-0963">Cytoplasm</keyword>
<dbReference type="Pfam" id="PF00225">
    <property type="entry name" value="Kinesin"/>
    <property type="match status" value="1"/>
</dbReference>
<dbReference type="InterPro" id="IPR027640">
    <property type="entry name" value="Kinesin-like_fam"/>
</dbReference>